<dbReference type="PANTHER" id="PTHR41324:SF1">
    <property type="entry name" value="DUF2232 DOMAIN-CONTAINING PROTEIN"/>
    <property type="match status" value="1"/>
</dbReference>
<keyword evidence="1" id="KW-0812">Transmembrane</keyword>
<keyword evidence="1" id="KW-0472">Membrane</keyword>
<keyword evidence="1" id="KW-1133">Transmembrane helix</keyword>
<feature type="transmembrane region" description="Helical" evidence="1">
    <location>
        <begin position="213"/>
        <end position="230"/>
    </location>
</feature>
<dbReference type="PANTHER" id="PTHR41324">
    <property type="entry name" value="MEMBRANE PROTEIN-RELATED"/>
    <property type="match status" value="1"/>
</dbReference>
<feature type="transmembrane region" description="Helical" evidence="1">
    <location>
        <begin position="100"/>
        <end position="122"/>
    </location>
</feature>
<evidence type="ECO:0000313" key="2">
    <source>
        <dbReference type="EMBL" id="GAA0608186.1"/>
    </source>
</evidence>
<keyword evidence="3" id="KW-1185">Reference proteome</keyword>
<proteinExistence type="predicted"/>
<comment type="caution">
    <text evidence="2">The sequence shown here is derived from an EMBL/GenBank/DDBJ whole genome shotgun (WGS) entry which is preliminary data.</text>
</comment>
<sequence>MNSKKLTDGAMLTALFIVLLLIAFFVPFISTVAIFILPVPVIMYAARYNWKPAAIMVGAILILSSLFATFLSLPITVLTCLGGIMIGVAIHNGLSAYETWARGSIGFVIGLLFTFLFSQIVFDVNWINELNTMLTESMQMSQNFMNQFGLEQLTDEEWNTVKEQLSMITNLLPVGLAIVAILFAFISQWVAFKVINRLDQKRLRFPPFRTLRFPVALIWIYFLSLIVTFFEPDPNGALYLAVNNIMWLTGILMTLQGFSFIFFYAHQKNISKALPVLSVVLSLFFPFLLLYLVRLLGIIDIGFGLRDRIGDNGKK</sequence>
<feature type="transmembrane region" description="Helical" evidence="1">
    <location>
        <begin position="276"/>
        <end position="299"/>
    </location>
</feature>
<dbReference type="RefSeq" id="WP_343814089.1">
    <property type="nucleotide sequence ID" value="NZ_BAAADS010000018.1"/>
</dbReference>
<accession>A0ABN1GBU5</accession>
<dbReference type="EMBL" id="BAAADS010000018">
    <property type="protein sequence ID" value="GAA0608186.1"/>
    <property type="molecule type" value="Genomic_DNA"/>
</dbReference>
<feature type="transmembrane region" description="Helical" evidence="1">
    <location>
        <begin position="171"/>
        <end position="192"/>
    </location>
</feature>
<feature type="transmembrane region" description="Helical" evidence="1">
    <location>
        <begin position="12"/>
        <end position="43"/>
    </location>
</feature>
<organism evidence="2 3">
    <name type="scientific">Virgibacillus siamensis</name>
    <dbReference type="NCBI Taxonomy" id="480071"/>
    <lineage>
        <taxon>Bacteria</taxon>
        <taxon>Bacillati</taxon>
        <taxon>Bacillota</taxon>
        <taxon>Bacilli</taxon>
        <taxon>Bacillales</taxon>
        <taxon>Bacillaceae</taxon>
        <taxon>Virgibacillus</taxon>
    </lineage>
</organism>
<dbReference type="Pfam" id="PF09991">
    <property type="entry name" value="DUF2232"/>
    <property type="match status" value="1"/>
</dbReference>
<gene>
    <name evidence="2" type="ORF">GCM10009001_26920</name>
</gene>
<dbReference type="Proteomes" id="UP001500866">
    <property type="component" value="Unassembled WGS sequence"/>
</dbReference>
<evidence type="ECO:0000256" key="1">
    <source>
        <dbReference type="SAM" id="Phobius"/>
    </source>
</evidence>
<evidence type="ECO:0000313" key="3">
    <source>
        <dbReference type="Proteomes" id="UP001500866"/>
    </source>
</evidence>
<protein>
    <submittedName>
        <fullName evidence="2">YybS family protein</fullName>
    </submittedName>
</protein>
<name>A0ABN1GBU5_9BACI</name>
<feature type="transmembrane region" description="Helical" evidence="1">
    <location>
        <begin position="245"/>
        <end position="264"/>
    </location>
</feature>
<reference evidence="2 3" key="1">
    <citation type="journal article" date="2019" name="Int. J. Syst. Evol. Microbiol.">
        <title>The Global Catalogue of Microorganisms (GCM) 10K type strain sequencing project: providing services to taxonomists for standard genome sequencing and annotation.</title>
        <authorList>
            <consortium name="The Broad Institute Genomics Platform"/>
            <consortium name="The Broad Institute Genome Sequencing Center for Infectious Disease"/>
            <person name="Wu L."/>
            <person name="Ma J."/>
        </authorList>
    </citation>
    <scope>NUCLEOTIDE SEQUENCE [LARGE SCALE GENOMIC DNA]</scope>
    <source>
        <strain evidence="2 3">JCM 15395</strain>
    </source>
</reference>
<feature type="transmembrane region" description="Helical" evidence="1">
    <location>
        <begin position="55"/>
        <end position="88"/>
    </location>
</feature>
<dbReference type="InterPro" id="IPR018710">
    <property type="entry name" value="DUF2232"/>
</dbReference>